<keyword evidence="2 7" id="KW-0805">Transcription regulation</keyword>
<dbReference type="Pfam" id="PF02186">
    <property type="entry name" value="TFIIE_beta"/>
    <property type="match status" value="1"/>
</dbReference>
<dbReference type="GO" id="GO:0006367">
    <property type="term" value="P:transcription initiation at RNA polymerase II promoter"/>
    <property type="evidence" value="ECO:0007669"/>
    <property type="project" value="UniProtKB-UniRule"/>
</dbReference>
<feature type="region of interest" description="Disordered" evidence="8">
    <location>
        <begin position="248"/>
        <end position="298"/>
    </location>
</feature>
<dbReference type="GeneID" id="36285519"/>
<dbReference type="VEuPathDB" id="FungiDB:GMDG_02377"/>
<sequence>MSSYLDKAQNAFKSNVQGAASRVSNKRTFAAASASAPSPSSASQSTPSPSSKDQKRKRETLPVVYSQPSETGYGSDSYTQVTYIIEFLKKKGEPKSFKEILEYMSFMGLPDQQKRTLAAILRKHGRLEWITDPKKKVQAWDSGKFQHRPIINVRTKDQLLAYLQKKADAQGVSVKELKDGWPDCEDAITELEKQHRLLVTRTKKDGHARMVWADDPTLRHPVEPEFEAMWHRIELADPDDLVRKLIEAGQKPASEDPSKRVKAPPKAKDKKKRPPRKDGRTTNVHMEHLLRDFDHLRG</sequence>
<reference evidence="10" key="1">
    <citation type="submission" date="2016-03" db="EMBL/GenBank/DDBJ databases">
        <title>Updated assembly of Pseudogymnoascus destructans, the fungus causing white-nose syndrome of bats.</title>
        <authorList>
            <person name="Palmer J.M."/>
            <person name="Drees K.P."/>
            <person name="Foster J.T."/>
            <person name="Lindner D.L."/>
        </authorList>
    </citation>
    <scope>NUCLEOTIDE SEQUENCE [LARGE SCALE GENOMIC DNA]</scope>
    <source>
        <strain evidence="10">20631-21</strain>
    </source>
</reference>
<keyword evidence="5 7" id="KW-0539">Nucleus</keyword>
<evidence type="ECO:0000256" key="4">
    <source>
        <dbReference type="ARBA" id="ARBA00023163"/>
    </source>
</evidence>
<dbReference type="GO" id="GO:0003677">
    <property type="term" value="F:DNA binding"/>
    <property type="evidence" value="ECO:0007669"/>
    <property type="project" value="UniProtKB-UniRule"/>
</dbReference>
<feature type="region of interest" description="Disordered" evidence="8">
    <location>
        <begin position="23"/>
        <end position="68"/>
    </location>
</feature>
<organism evidence="10">
    <name type="scientific">Pseudogymnoascus destructans</name>
    <dbReference type="NCBI Taxonomy" id="655981"/>
    <lineage>
        <taxon>Eukaryota</taxon>
        <taxon>Fungi</taxon>
        <taxon>Dikarya</taxon>
        <taxon>Ascomycota</taxon>
        <taxon>Pezizomycotina</taxon>
        <taxon>Leotiomycetes</taxon>
        <taxon>Thelebolales</taxon>
        <taxon>Thelebolaceae</taxon>
        <taxon>Pseudogymnoascus</taxon>
    </lineage>
</organism>
<comment type="subcellular location">
    <subcellularLocation>
        <location evidence="1 7">Nucleus</location>
    </subcellularLocation>
</comment>
<name>A0A177AHZ7_9PEZI</name>
<evidence type="ECO:0000256" key="6">
    <source>
        <dbReference type="ARBA" id="ARBA00025581"/>
    </source>
</evidence>
<feature type="domain" description="TFIIE beta" evidence="9">
    <location>
        <begin position="65"/>
        <end position="154"/>
    </location>
</feature>
<comment type="subunit">
    <text evidence="7">Tetramer of two alpha and two beta chains.</text>
</comment>
<dbReference type="GO" id="GO:0005673">
    <property type="term" value="C:transcription factor TFIIE complex"/>
    <property type="evidence" value="ECO:0007669"/>
    <property type="project" value="UniProtKB-UniRule"/>
</dbReference>
<evidence type="ECO:0000256" key="8">
    <source>
        <dbReference type="SAM" id="MobiDB-lite"/>
    </source>
</evidence>
<evidence type="ECO:0000256" key="1">
    <source>
        <dbReference type="ARBA" id="ARBA00004123"/>
    </source>
</evidence>
<evidence type="ECO:0000259" key="9">
    <source>
        <dbReference type="PROSITE" id="PS51351"/>
    </source>
</evidence>
<dbReference type="InterPro" id="IPR016656">
    <property type="entry name" value="TFIIE-bsu"/>
</dbReference>
<keyword evidence="4 7" id="KW-0804">Transcription</keyword>
<dbReference type="CDD" id="cd07977">
    <property type="entry name" value="TFIIE_beta_winged_helix"/>
    <property type="match status" value="1"/>
</dbReference>
<dbReference type="InterPro" id="IPR040501">
    <property type="entry name" value="TFA2_Winged_2"/>
</dbReference>
<comment type="similarity">
    <text evidence="7">Belongs to the TFIIE beta subunit family.</text>
</comment>
<dbReference type="PIRSF" id="PIRSF016398">
    <property type="entry name" value="TFIIE-beta"/>
    <property type="match status" value="1"/>
</dbReference>
<feature type="compositionally biased region" description="Low complexity" evidence="8">
    <location>
        <begin position="30"/>
        <end position="51"/>
    </location>
</feature>
<evidence type="ECO:0000256" key="2">
    <source>
        <dbReference type="ARBA" id="ARBA00023015"/>
    </source>
</evidence>
<dbReference type="GO" id="GO:0001097">
    <property type="term" value="F:TFIIH-class transcription factor complex binding"/>
    <property type="evidence" value="ECO:0007669"/>
    <property type="project" value="TreeGrafter"/>
</dbReference>
<dbReference type="AlphaFoldDB" id="A0A177AHZ7"/>
<dbReference type="eggNOG" id="KOG3095">
    <property type="taxonomic scope" value="Eukaryota"/>
</dbReference>
<dbReference type="OrthoDB" id="5323195at2759"/>
<gene>
    <name evidence="10" type="ORF">VC83_02436</name>
</gene>
<evidence type="ECO:0000313" key="10">
    <source>
        <dbReference type="EMBL" id="OAF60814.1"/>
    </source>
</evidence>
<accession>A0A177AHZ7</accession>
<proteinExistence type="inferred from homology"/>
<feature type="compositionally biased region" description="Basic residues" evidence="8">
    <location>
        <begin position="260"/>
        <end position="275"/>
    </location>
</feature>
<keyword evidence="3 7" id="KW-0238">DNA-binding</keyword>
<comment type="function">
    <text evidence="6 7">Recruits TFIIH to the initiation complex and stimulates the RNA polymerase II C-terminal domain kinase and DNA-dependent ATPase activities of TFIIH. Both TFIIH and TFIIE are required for promoter clearance by RNA polymerase.</text>
</comment>
<evidence type="ECO:0000256" key="3">
    <source>
        <dbReference type="ARBA" id="ARBA00023125"/>
    </source>
</evidence>
<dbReference type="EMBL" id="KV441390">
    <property type="protein sequence ID" value="OAF60814.1"/>
    <property type="molecule type" value="Genomic_DNA"/>
</dbReference>
<protein>
    <recommendedName>
        <fullName evidence="7">Transcription initiation factor IIE subunit beta</fullName>
    </recommendedName>
</protein>
<dbReference type="PANTHER" id="PTHR12716:SF8">
    <property type="entry name" value="TRANSCRIPTION INITIATION FACTOR IIE SUBUNIT BETA"/>
    <property type="match status" value="1"/>
</dbReference>
<dbReference type="InterPro" id="IPR054600">
    <property type="entry name" value="TFA2_E-tether"/>
</dbReference>
<evidence type="ECO:0000256" key="7">
    <source>
        <dbReference type="PIRNR" id="PIRNR016398"/>
    </source>
</evidence>
<dbReference type="Pfam" id="PF22254">
    <property type="entry name" value="TFA2_E-tether"/>
    <property type="match status" value="1"/>
</dbReference>
<dbReference type="Pfam" id="PF18121">
    <property type="entry name" value="TFA2_Winged_2"/>
    <property type="match status" value="1"/>
</dbReference>
<dbReference type="RefSeq" id="XP_024326095.1">
    <property type="nucleotide sequence ID" value="XM_024466100.1"/>
</dbReference>
<dbReference type="PANTHER" id="PTHR12716">
    <property type="entry name" value="TRANSCRIPTION INITIATION FACTOR IIE, BETA SUBUNIT"/>
    <property type="match status" value="1"/>
</dbReference>
<feature type="compositionally biased region" description="Basic and acidic residues" evidence="8">
    <location>
        <begin position="276"/>
        <end position="298"/>
    </location>
</feature>
<dbReference type="Proteomes" id="UP000077154">
    <property type="component" value="Unassembled WGS sequence"/>
</dbReference>
<evidence type="ECO:0000256" key="5">
    <source>
        <dbReference type="ARBA" id="ARBA00023242"/>
    </source>
</evidence>
<dbReference type="PROSITE" id="PS51351">
    <property type="entry name" value="TFIIE_BETA_C"/>
    <property type="match status" value="1"/>
</dbReference>
<dbReference type="InterPro" id="IPR003166">
    <property type="entry name" value="TFIIE_bsu_DNA-bd"/>
</dbReference>